<evidence type="ECO:0000259" key="1">
    <source>
        <dbReference type="PROSITE" id="PS50994"/>
    </source>
</evidence>
<dbReference type="InterPro" id="IPR036397">
    <property type="entry name" value="RNaseH_sf"/>
</dbReference>
<dbReference type="InterPro" id="IPR001584">
    <property type="entry name" value="Integrase_cat-core"/>
</dbReference>
<dbReference type="AlphaFoldDB" id="A0A140NS89"/>
<dbReference type="Proteomes" id="UP000005012">
    <property type="component" value="Chromosome"/>
</dbReference>
<dbReference type="PATRIC" id="fig|1157951.4.peg.4015"/>
<dbReference type="HOGENOM" id="CLU_027402_31_3_6"/>
<evidence type="ECO:0000313" key="2">
    <source>
        <dbReference type="EMBL" id="AFH95781.1"/>
    </source>
</evidence>
<evidence type="ECO:0000313" key="3">
    <source>
        <dbReference type="Proteomes" id="UP000005012"/>
    </source>
</evidence>
<dbReference type="PROSITE" id="PS50994">
    <property type="entry name" value="INTEGRASE"/>
    <property type="match status" value="1"/>
</dbReference>
<dbReference type="GO" id="GO:0015074">
    <property type="term" value="P:DNA integration"/>
    <property type="evidence" value="ECO:0007669"/>
    <property type="project" value="InterPro"/>
</dbReference>
<dbReference type="GO" id="GO:0003676">
    <property type="term" value="F:nucleic acid binding"/>
    <property type="evidence" value="ECO:0007669"/>
    <property type="project" value="InterPro"/>
</dbReference>
<organism evidence="2 3">
    <name type="scientific">Providencia stuartii (strain MRSN 2154)</name>
    <dbReference type="NCBI Taxonomy" id="1157951"/>
    <lineage>
        <taxon>Bacteria</taxon>
        <taxon>Pseudomonadati</taxon>
        <taxon>Pseudomonadota</taxon>
        <taxon>Gammaproteobacteria</taxon>
        <taxon>Enterobacterales</taxon>
        <taxon>Morganellaceae</taxon>
        <taxon>Providencia</taxon>
    </lineage>
</organism>
<gene>
    <name evidence="2" type="ordered locus">S70_19940</name>
</gene>
<dbReference type="EMBL" id="CP003488">
    <property type="protein sequence ID" value="AFH95781.1"/>
    <property type="molecule type" value="Genomic_DNA"/>
</dbReference>
<dbReference type="PANTHER" id="PTHR47515">
    <property type="entry name" value="LOW CALCIUM RESPONSE LOCUS PROTEIN T"/>
    <property type="match status" value="1"/>
</dbReference>
<reference evidence="2 3" key="1">
    <citation type="journal article" date="2012" name="J. Bacteriol.">
        <title>Complete Genome Sequence of Providencia stuartii Clinical Isolate MRSN 2154.</title>
        <authorList>
            <person name="Clifford R.J."/>
            <person name="Hang J."/>
            <person name="Riley M.C."/>
            <person name="Onmus-Leone F."/>
            <person name="Kuschner R.A."/>
            <person name="Lesho E.P."/>
            <person name="Waterman P.E."/>
        </authorList>
    </citation>
    <scope>NUCLEOTIDE SEQUENCE [LARGE SCALE GENOMIC DNA]</scope>
    <source>
        <strain evidence="2 3">MRSN 2154</strain>
    </source>
</reference>
<dbReference type="Pfam" id="PF00665">
    <property type="entry name" value="rve"/>
    <property type="match status" value="1"/>
</dbReference>
<dbReference type="InterPro" id="IPR012337">
    <property type="entry name" value="RNaseH-like_sf"/>
</dbReference>
<protein>
    <submittedName>
        <fullName evidence="2">Transposase IS3/IS911 family protein</fullName>
    </submittedName>
</protein>
<proteinExistence type="predicted"/>
<accession>A0A140NS89</accession>
<dbReference type="SUPFAM" id="SSF53098">
    <property type="entry name" value="Ribonuclease H-like"/>
    <property type="match status" value="1"/>
</dbReference>
<dbReference type="KEGG" id="psi:S70_19940"/>
<reference evidence="3" key="2">
    <citation type="submission" date="2012-04" db="EMBL/GenBank/DDBJ databases">
        <title>Complete genome sequence of Providencia stuartii clinical isolate MRSN 2154.</title>
        <authorList>
            <person name="Clifford R.J."/>
            <person name="Hang J."/>
            <person name="Riley M.C."/>
            <person name="Onmus-Leone F."/>
            <person name="Kuschner R.A."/>
            <person name="Lesho E.P."/>
            <person name="Waterman P.E."/>
        </authorList>
    </citation>
    <scope>NUCLEOTIDE SEQUENCE [LARGE SCALE GENOMIC DNA]</scope>
    <source>
        <strain evidence="3">MRSN 2154</strain>
    </source>
</reference>
<feature type="domain" description="Integrase catalytic" evidence="1">
    <location>
        <begin position="25"/>
        <end position="156"/>
    </location>
</feature>
<sequence length="156" mass="18140">MRVHRIYCPLKLSFRRKGKQHLPVRNPAPLATPEALNQSWSVDFMHDALICGRRFRTFNTVDDFNREALAIEIALDIPAQRVVRVLDRIVATRGYPVKMRMDNGPELISLTLAHWAEEHGVILKFIKPGKPTQNAFIERFNRTYRTEILDFICFGH</sequence>
<dbReference type="PANTHER" id="PTHR47515:SF3">
    <property type="entry name" value="INTEGRASE CORE DOMAIN PROTEIN"/>
    <property type="match status" value="1"/>
</dbReference>
<name>A0A140NS89_PROSM</name>
<dbReference type="Gene3D" id="3.30.420.10">
    <property type="entry name" value="Ribonuclease H-like superfamily/Ribonuclease H"/>
    <property type="match status" value="1"/>
</dbReference>